<reference evidence="2" key="1">
    <citation type="submission" date="2012-11" db="EMBL/GenBank/DDBJ databases">
        <title>Dependencies among metagenomic species, viruses, plasmids and units of genetic variation.</title>
        <authorList>
            <person name="Nielsen H.B."/>
            <person name="Almeida M."/>
            <person name="Juncker A.S."/>
            <person name="Rasmussen S."/>
            <person name="Li J."/>
            <person name="Sunagawa S."/>
            <person name="Plichta D."/>
            <person name="Gautier L."/>
            <person name="Le Chatelier E."/>
            <person name="Peletier E."/>
            <person name="Bonde I."/>
            <person name="Nielsen T."/>
            <person name="Manichanh C."/>
            <person name="Arumugam M."/>
            <person name="Batto J."/>
            <person name="Santos M.B.Q.D."/>
            <person name="Blom N."/>
            <person name="Borruel N."/>
            <person name="Burgdorf K.S."/>
            <person name="Boumezbeur F."/>
            <person name="Casellas F."/>
            <person name="Dore J."/>
            <person name="Guarner F."/>
            <person name="Hansen T."/>
            <person name="Hildebrand F."/>
            <person name="Kaas R.S."/>
            <person name="Kennedy S."/>
            <person name="Kristiansen K."/>
            <person name="Kultima J.R."/>
            <person name="Leonard P."/>
            <person name="Levenez F."/>
            <person name="Lund O."/>
            <person name="Moumen B."/>
            <person name="Le Paslier D."/>
            <person name="Pons N."/>
            <person name="Pedersen O."/>
            <person name="Prifti E."/>
            <person name="Qin J."/>
            <person name="Raes J."/>
            <person name="Tap J."/>
            <person name="Tims S."/>
            <person name="Ussery D.W."/>
            <person name="Yamada T."/>
            <person name="MetaHit consortium"/>
            <person name="Renault P."/>
            <person name="Sicheritz-Ponten T."/>
            <person name="Bork P."/>
            <person name="Wang J."/>
            <person name="Brunak S."/>
            <person name="Ehrlich S.D."/>
        </authorList>
    </citation>
    <scope>NUCLEOTIDE SEQUENCE [LARGE SCALE GENOMIC DNA]</scope>
</reference>
<keyword evidence="1" id="KW-0472">Membrane</keyword>
<comment type="caution">
    <text evidence="2">The sequence shown here is derived from an EMBL/GenBank/DDBJ whole genome shotgun (WGS) entry which is preliminary data.</text>
</comment>
<protein>
    <submittedName>
        <fullName evidence="2">Uncharacterized protein</fullName>
    </submittedName>
</protein>
<evidence type="ECO:0000313" key="3">
    <source>
        <dbReference type="Proteomes" id="UP000018072"/>
    </source>
</evidence>
<organism evidence="2 3">
    <name type="scientific">Leyella stercorea CAG:629</name>
    <dbReference type="NCBI Taxonomy" id="1263103"/>
    <lineage>
        <taxon>Bacteria</taxon>
        <taxon>Pseudomonadati</taxon>
        <taxon>Bacteroidota</taxon>
        <taxon>Bacteroidia</taxon>
        <taxon>Bacteroidales</taxon>
        <taxon>Prevotellaceae</taxon>
        <taxon>Leyella</taxon>
    </lineage>
</organism>
<keyword evidence="1" id="KW-0812">Transmembrane</keyword>
<dbReference type="Proteomes" id="UP000018072">
    <property type="component" value="Unassembled WGS sequence"/>
</dbReference>
<name>R7H6M7_9BACT</name>
<sequence>MRYICILAGNTSIWRQATTLFLSCILSFFNVLLQFLSPRINQFILFQRKDLSITSSQLLLSVTHCFLTFAGLPAIRQSSSQYLLVTRLPAPTMHPLGILLPFSTTALVPIHTPSPISTGFVHGLGTPDSVFITSCQSVSITNVSQDVTTLEPNFMLSTQQRFICAVLLNSPLNVTQPFLPILIRAPCPKLTLPSTDNSMVPSI</sequence>
<keyword evidence="1" id="KW-1133">Transmembrane helix</keyword>
<accession>R7H6M7</accession>
<evidence type="ECO:0000313" key="2">
    <source>
        <dbReference type="EMBL" id="CDE34951.1"/>
    </source>
</evidence>
<gene>
    <name evidence="2" type="ORF">BN741_00414</name>
</gene>
<dbReference type="EMBL" id="CBIT010000279">
    <property type="protein sequence ID" value="CDE34951.1"/>
    <property type="molecule type" value="Genomic_DNA"/>
</dbReference>
<dbReference type="AlphaFoldDB" id="R7H6M7"/>
<evidence type="ECO:0000256" key="1">
    <source>
        <dbReference type="SAM" id="Phobius"/>
    </source>
</evidence>
<feature type="transmembrane region" description="Helical" evidence="1">
    <location>
        <begin position="20"/>
        <end position="37"/>
    </location>
</feature>
<proteinExistence type="predicted"/>